<dbReference type="Proteomes" id="UP000566819">
    <property type="component" value="Unassembled WGS sequence"/>
</dbReference>
<dbReference type="Gene3D" id="1.25.40.20">
    <property type="entry name" value="Ankyrin repeat-containing domain"/>
    <property type="match status" value="1"/>
</dbReference>
<name>A0A8H4W214_9HELO</name>
<protein>
    <recommendedName>
        <fullName evidence="4">Ankyrin repeat protein</fullName>
    </recommendedName>
</protein>
<dbReference type="InterPro" id="IPR036770">
    <property type="entry name" value="Ankyrin_rpt-contain_sf"/>
</dbReference>
<reference evidence="2 3" key="1">
    <citation type="submission" date="2020-03" db="EMBL/GenBank/DDBJ databases">
        <title>Draft Genome Sequence of Cudoniella acicularis.</title>
        <authorList>
            <person name="Buettner E."/>
            <person name="Kellner H."/>
        </authorList>
    </citation>
    <scope>NUCLEOTIDE SEQUENCE [LARGE SCALE GENOMIC DNA]</scope>
    <source>
        <strain evidence="2 3">DSM 108380</strain>
    </source>
</reference>
<evidence type="ECO:0008006" key="4">
    <source>
        <dbReference type="Google" id="ProtNLM"/>
    </source>
</evidence>
<proteinExistence type="predicted"/>
<accession>A0A8H4W214</accession>
<keyword evidence="3" id="KW-1185">Reference proteome</keyword>
<evidence type="ECO:0000313" key="2">
    <source>
        <dbReference type="EMBL" id="KAF4631243.1"/>
    </source>
</evidence>
<feature type="region of interest" description="Disordered" evidence="1">
    <location>
        <begin position="42"/>
        <end position="95"/>
    </location>
</feature>
<organism evidence="2 3">
    <name type="scientific">Cudoniella acicularis</name>
    <dbReference type="NCBI Taxonomy" id="354080"/>
    <lineage>
        <taxon>Eukaryota</taxon>
        <taxon>Fungi</taxon>
        <taxon>Dikarya</taxon>
        <taxon>Ascomycota</taxon>
        <taxon>Pezizomycotina</taxon>
        <taxon>Leotiomycetes</taxon>
        <taxon>Helotiales</taxon>
        <taxon>Tricladiaceae</taxon>
        <taxon>Cudoniella</taxon>
    </lineage>
</organism>
<evidence type="ECO:0000256" key="1">
    <source>
        <dbReference type="SAM" id="MobiDB-lite"/>
    </source>
</evidence>
<dbReference type="SUPFAM" id="SSF48403">
    <property type="entry name" value="Ankyrin repeat"/>
    <property type="match status" value="1"/>
</dbReference>
<comment type="caution">
    <text evidence="2">The sequence shown here is derived from an EMBL/GenBank/DDBJ whole genome shotgun (WGS) entry which is preliminary data.</text>
</comment>
<dbReference type="EMBL" id="JAAMPI010000463">
    <property type="protein sequence ID" value="KAF4631243.1"/>
    <property type="molecule type" value="Genomic_DNA"/>
</dbReference>
<evidence type="ECO:0000313" key="3">
    <source>
        <dbReference type="Proteomes" id="UP000566819"/>
    </source>
</evidence>
<gene>
    <name evidence="2" type="ORF">G7Y89_g6896</name>
</gene>
<dbReference type="Gene3D" id="1.25.40.10">
    <property type="entry name" value="Tetratricopeptide repeat domain"/>
    <property type="match status" value="1"/>
</dbReference>
<dbReference type="InterPro" id="IPR011990">
    <property type="entry name" value="TPR-like_helical_dom_sf"/>
</dbReference>
<dbReference type="SUPFAM" id="SSF48452">
    <property type="entry name" value="TPR-like"/>
    <property type="match status" value="1"/>
</dbReference>
<sequence>MGGLSKLKCKFCRTQKKKCVPEDRRWDENGGIEDRQRCEACEKGGHRCGPGVKVPKKSKGDSPPSKQRSNETRNMEGSELGTDSDGEIPYSLGGGADMKLEKSRRLKERLKNLDYFDEIFKHCCRTITSLESMNAILPHHHPYKHADDTSELSRIRSSAKEHLLVTLAEIKHLAASATENGDPNVAERAYSRAVKVCASPPLNSNAVYVDLLRDAASFYMKNGDYVEAERHLQNVLKVPQLSEDIKANALCLLTRATQASTKEITKLFWSSEMGRVKTSVQVPFPQSHRLMAAVPPSAPSVAAAVMSLECKAPDITGFPRIHNAILLKHDDIVDVIRSCSHEELLESRDVYRRTSLFFAACCQAEDVGLSIMSRFADHPTDTRKRLMNERDTHGNTILAISILSSCSPSFIKVLIENGSEVKPPEIMQGSYTPLRAAAMMGSLDNVIILQSHGAKDHESQIGNPNALQHAIGGGHHAIVEQLQLSLPS</sequence>
<dbReference type="AlphaFoldDB" id="A0A8H4W214"/>